<evidence type="ECO:0000313" key="7">
    <source>
        <dbReference type="Proteomes" id="UP000030669"/>
    </source>
</evidence>
<feature type="region of interest" description="Disordered" evidence="4">
    <location>
        <begin position="546"/>
        <end position="586"/>
    </location>
</feature>
<feature type="coiled-coil region" evidence="3">
    <location>
        <begin position="518"/>
        <end position="545"/>
    </location>
</feature>
<dbReference type="GO" id="GO:0090575">
    <property type="term" value="C:RNA polymerase II transcription regulator complex"/>
    <property type="evidence" value="ECO:0007669"/>
    <property type="project" value="TreeGrafter"/>
</dbReference>
<feature type="region of interest" description="Disordered" evidence="4">
    <location>
        <begin position="423"/>
        <end position="459"/>
    </location>
</feature>
<feature type="compositionally biased region" description="Gly residues" evidence="4">
    <location>
        <begin position="59"/>
        <end position="69"/>
    </location>
</feature>
<gene>
    <name evidence="6" type="ORF">GLOTRDRAFT_140550</name>
</gene>
<reference evidence="6 7" key="1">
    <citation type="journal article" date="2012" name="Science">
        <title>The Paleozoic origin of enzymatic lignin decomposition reconstructed from 31 fungal genomes.</title>
        <authorList>
            <person name="Floudas D."/>
            <person name="Binder M."/>
            <person name="Riley R."/>
            <person name="Barry K."/>
            <person name="Blanchette R.A."/>
            <person name="Henrissat B."/>
            <person name="Martinez A.T."/>
            <person name="Otillar R."/>
            <person name="Spatafora J.W."/>
            <person name="Yadav J.S."/>
            <person name="Aerts A."/>
            <person name="Benoit I."/>
            <person name="Boyd A."/>
            <person name="Carlson A."/>
            <person name="Copeland A."/>
            <person name="Coutinho P.M."/>
            <person name="de Vries R.P."/>
            <person name="Ferreira P."/>
            <person name="Findley K."/>
            <person name="Foster B."/>
            <person name="Gaskell J."/>
            <person name="Glotzer D."/>
            <person name="Gorecki P."/>
            <person name="Heitman J."/>
            <person name="Hesse C."/>
            <person name="Hori C."/>
            <person name="Igarashi K."/>
            <person name="Jurgens J.A."/>
            <person name="Kallen N."/>
            <person name="Kersten P."/>
            <person name="Kohler A."/>
            <person name="Kuees U."/>
            <person name="Kumar T.K.A."/>
            <person name="Kuo A."/>
            <person name="LaButti K."/>
            <person name="Larrondo L.F."/>
            <person name="Lindquist E."/>
            <person name="Ling A."/>
            <person name="Lombard V."/>
            <person name="Lucas S."/>
            <person name="Lundell T."/>
            <person name="Martin R."/>
            <person name="McLaughlin D.J."/>
            <person name="Morgenstern I."/>
            <person name="Morin E."/>
            <person name="Murat C."/>
            <person name="Nagy L.G."/>
            <person name="Nolan M."/>
            <person name="Ohm R.A."/>
            <person name="Patyshakuliyeva A."/>
            <person name="Rokas A."/>
            <person name="Ruiz-Duenas F.J."/>
            <person name="Sabat G."/>
            <person name="Salamov A."/>
            <person name="Samejima M."/>
            <person name="Schmutz J."/>
            <person name="Slot J.C."/>
            <person name="St John F."/>
            <person name="Stenlid J."/>
            <person name="Sun H."/>
            <person name="Sun S."/>
            <person name="Syed K."/>
            <person name="Tsang A."/>
            <person name="Wiebenga A."/>
            <person name="Young D."/>
            <person name="Pisabarro A."/>
            <person name="Eastwood D.C."/>
            <person name="Martin F."/>
            <person name="Cullen D."/>
            <person name="Grigoriev I.V."/>
            <person name="Hibbett D.S."/>
        </authorList>
    </citation>
    <scope>NUCLEOTIDE SEQUENCE [LARGE SCALE GENOMIC DNA]</scope>
    <source>
        <strain evidence="6 7">ATCC 11539</strain>
    </source>
</reference>
<organism evidence="6 7">
    <name type="scientific">Gloeophyllum trabeum (strain ATCC 11539 / FP-39264 / Madison 617)</name>
    <name type="common">Brown rot fungus</name>
    <dbReference type="NCBI Taxonomy" id="670483"/>
    <lineage>
        <taxon>Eukaryota</taxon>
        <taxon>Fungi</taxon>
        <taxon>Dikarya</taxon>
        <taxon>Basidiomycota</taxon>
        <taxon>Agaricomycotina</taxon>
        <taxon>Agaricomycetes</taxon>
        <taxon>Gloeophyllales</taxon>
        <taxon>Gloeophyllaceae</taxon>
        <taxon>Gloeophyllum</taxon>
    </lineage>
</organism>
<name>S7PX89_GLOTA</name>
<feature type="compositionally biased region" description="Low complexity" evidence="4">
    <location>
        <begin position="70"/>
        <end position="80"/>
    </location>
</feature>
<evidence type="ECO:0000256" key="3">
    <source>
        <dbReference type="SAM" id="Coils"/>
    </source>
</evidence>
<dbReference type="HOGENOM" id="CLU_020171_0_0_1"/>
<evidence type="ECO:0000313" key="6">
    <source>
        <dbReference type="EMBL" id="EPQ52113.1"/>
    </source>
</evidence>
<feature type="compositionally biased region" description="Polar residues" evidence="4">
    <location>
        <begin position="260"/>
        <end position="271"/>
    </location>
</feature>
<feature type="compositionally biased region" description="Acidic residues" evidence="4">
    <location>
        <begin position="548"/>
        <end position="560"/>
    </location>
</feature>
<dbReference type="OrthoDB" id="5344169at2759"/>
<dbReference type="GeneID" id="19304557"/>
<dbReference type="OMA" id="PWLGAYN"/>
<feature type="region of interest" description="Disordered" evidence="4">
    <location>
        <begin position="59"/>
        <end position="80"/>
    </location>
</feature>
<feature type="compositionally biased region" description="Polar residues" evidence="4">
    <location>
        <begin position="292"/>
        <end position="308"/>
    </location>
</feature>
<keyword evidence="3" id="KW-0175">Coiled coil</keyword>
<feature type="region of interest" description="Disordered" evidence="4">
    <location>
        <begin position="168"/>
        <end position="206"/>
    </location>
</feature>
<dbReference type="AlphaFoldDB" id="S7PX89"/>
<accession>S7PX89</accession>
<feature type="compositionally biased region" description="Polar residues" evidence="4">
    <location>
        <begin position="426"/>
        <end position="442"/>
    </location>
</feature>
<dbReference type="InterPro" id="IPR036638">
    <property type="entry name" value="HLH_DNA-bd_sf"/>
</dbReference>
<feature type="compositionally biased region" description="Pro residues" evidence="4">
    <location>
        <begin position="334"/>
        <end position="355"/>
    </location>
</feature>
<dbReference type="PROSITE" id="PS50888">
    <property type="entry name" value="BHLH"/>
    <property type="match status" value="1"/>
</dbReference>
<dbReference type="InterPro" id="IPR011598">
    <property type="entry name" value="bHLH_dom"/>
</dbReference>
<dbReference type="PANTHER" id="PTHR10328">
    <property type="entry name" value="PROTEIN MAX MYC-ASSOCIATED FACTOR X"/>
    <property type="match status" value="1"/>
</dbReference>
<dbReference type="eggNOG" id="ENOG502S7T4">
    <property type="taxonomic scope" value="Eukaryota"/>
</dbReference>
<evidence type="ECO:0000259" key="5">
    <source>
        <dbReference type="PROSITE" id="PS50888"/>
    </source>
</evidence>
<dbReference type="Proteomes" id="UP000030669">
    <property type="component" value="Unassembled WGS sequence"/>
</dbReference>
<sequence length="586" mass="62311">MDRATHDQLSSFFGSEPPPSDGANAPQNVFSPGMIMPVPMPMPPSSFQNTNMFGGDGMGMQGMEGGQGHAGSQNQSQSGQMNLAEQLRLMKLQQLHQLSQQIFQQQLELINGQGSLNSAATSLELSNNPQAYHGLPTPISSTELRPQSNQDFVSPMVLFQHSEYNIQREQHHPQASTSHRPPESSPVFPPHQHHHQQPPYNTSSARSAPADLAFTIMSPQVPLSSPGDMEGFDMSPLASPWFPAQAGPPQSYAAAPSKRAASTSGDETSGKPTRKRQSPLDTRPTAPLPSRRMSTSRGTKSANSTPLLTGSRRRGGSIVTDIPGDTPSPVDLSMPPPAPPPPGPSTSANAPPPNLMPATPGSIMKIGNMGLGSGLAPPSAGQSKAEGTSKQKASGKAKACGKSKDAKNDAAVRVSPILKPILPAGGSSSLTMTPATPSSQPLLQGRKTSHKAAEQARRDQIKAAYNDLRMLLPPIPSEAVSQEHVLPGSMPPRGPPKGEGPNKAVSKLQLLLCGNDYIRKLKGRVERRDEEIARLREEVRRLRVVVGDADEGGEELDLERDLDAAEPSALRMSSVGDGDEADEEEY</sequence>
<dbReference type="Pfam" id="PF00010">
    <property type="entry name" value="HLH"/>
    <property type="match status" value="1"/>
</dbReference>
<evidence type="ECO:0000256" key="4">
    <source>
        <dbReference type="SAM" id="MobiDB-lite"/>
    </source>
</evidence>
<feature type="region of interest" description="Disordered" evidence="4">
    <location>
        <begin position="219"/>
        <end position="411"/>
    </location>
</feature>
<dbReference type="GO" id="GO:0003677">
    <property type="term" value="F:DNA binding"/>
    <property type="evidence" value="ECO:0007669"/>
    <property type="project" value="UniProtKB-KW"/>
</dbReference>
<dbReference type="GO" id="GO:0003700">
    <property type="term" value="F:DNA-binding transcription factor activity"/>
    <property type="evidence" value="ECO:0007669"/>
    <property type="project" value="TreeGrafter"/>
</dbReference>
<proteinExistence type="predicted"/>
<keyword evidence="1" id="KW-0238">DNA-binding</keyword>
<dbReference type="EMBL" id="KB469308">
    <property type="protein sequence ID" value="EPQ52113.1"/>
    <property type="molecule type" value="Genomic_DNA"/>
</dbReference>
<dbReference type="GO" id="GO:0045944">
    <property type="term" value="P:positive regulation of transcription by RNA polymerase II"/>
    <property type="evidence" value="ECO:0007669"/>
    <property type="project" value="TreeGrafter"/>
</dbReference>
<protein>
    <recommendedName>
        <fullName evidence="5">BHLH domain-containing protein</fullName>
    </recommendedName>
</protein>
<dbReference type="PANTHER" id="PTHR10328:SF15">
    <property type="entry name" value="BHLH TRANSCRIPTION FACTOR"/>
    <property type="match status" value="1"/>
</dbReference>
<keyword evidence="2" id="KW-0539">Nucleus</keyword>
<feature type="region of interest" description="Disordered" evidence="4">
    <location>
        <begin position="1"/>
        <end position="31"/>
    </location>
</feature>
<dbReference type="SMART" id="SM00353">
    <property type="entry name" value="HLH"/>
    <property type="match status" value="1"/>
</dbReference>
<evidence type="ECO:0000256" key="1">
    <source>
        <dbReference type="ARBA" id="ARBA00023125"/>
    </source>
</evidence>
<feature type="region of interest" description="Disordered" evidence="4">
    <location>
        <begin position="474"/>
        <end position="503"/>
    </location>
</feature>
<dbReference type="Gene3D" id="4.10.280.10">
    <property type="entry name" value="Helix-loop-helix DNA-binding domain"/>
    <property type="match status" value="1"/>
</dbReference>
<dbReference type="KEGG" id="gtr:GLOTRDRAFT_140550"/>
<dbReference type="GO" id="GO:0046983">
    <property type="term" value="F:protein dimerization activity"/>
    <property type="evidence" value="ECO:0007669"/>
    <property type="project" value="InterPro"/>
</dbReference>
<dbReference type="RefSeq" id="XP_007869305.1">
    <property type="nucleotide sequence ID" value="XM_007871114.1"/>
</dbReference>
<feature type="compositionally biased region" description="Acidic residues" evidence="4">
    <location>
        <begin position="577"/>
        <end position="586"/>
    </location>
</feature>
<feature type="domain" description="BHLH" evidence="5">
    <location>
        <begin position="445"/>
        <end position="521"/>
    </location>
</feature>
<dbReference type="SUPFAM" id="SSF47459">
    <property type="entry name" value="HLH, helix-loop-helix DNA-binding domain"/>
    <property type="match status" value="1"/>
</dbReference>
<keyword evidence="7" id="KW-1185">Reference proteome</keyword>
<evidence type="ECO:0000256" key="2">
    <source>
        <dbReference type="ARBA" id="ARBA00023242"/>
    </source>
</evidence>